<feature type="region of interest" description="Disordered" evidence="1">
    <location>
        <begin position="102"/>
        <end position="128"/>
    </location>
</feature>
<dbReference type="AlphaFoldDB" id="A0A4U7B680"/>
<accession>A0A4U7B680</accession>
<evidence type="ECO:0000313" key="3">
    <source>
        <dbReference type="Proteomes" id="UP000308133"/>
    </source>
</evidence>
<dbReference type="Proteomes" id="UP000308133">
    <property type="component" value="Unassembled WGS sequence"/>
</dbReference>
<feature type="compositionally biased region" description="Low complexity" evidence="1">
    <location>
        <begin position="102"/>
        <end position="111"/>
    </location>
</feature>
<name>A0A4U7B680_9PEZI</name>
<evidence type="ECO:0000256" key="1">
    <source>
        <dbReference type="SAM" id="MobiDB-lite"/>
    </source>
</evidence>
<organism evidence="2 3">
    <name type="scientific">Elsinoe australis</name>
    <dbReference type="NCBI Taxonomy" id="40998"/>
    <lineage>
        <taxon>Eukaryota</taxon>
        <taxon>Fungi</taxon>
        <taxon>Dikarya</taxon>
        <taxon>Ascomycota</taxon>
        <taxon>Pezizomycotina</taxon>
        <taxon>Dothideomycetes</taxon>
        <taxon>Dothideomycetidae</taxon>
        <taxon>Myriangiales</taxon>
        <taxon>Elsinoaceae</taxon>
        <taxon>Elsinoe</taxon>
    </lineage>
</organism>
<comment type="caution">
    <text evidence="2">The sequence shown here is derived from an EMBL/GenBank/DDBJ whole genome shotgun (WGS) entry which is preliminary data.</text>
</comment>
<dbReference type="EMBL" id="PTQR01000032">
    <property type="protein sequence ID" value="TKX25091.1"/>
    <property type="molecule type" value="Genomic_DNA"/>
</dbReference>
<protein>
    <submittedName>
        <fullName evidence="2">Uncharacterized protein</fullName>
    </submittedName>
</protein>
<sequence length="346" mass="37071">MASVLDNYPKQGLRRLSAGPCVSSSPRPLSPNYHAALCPTWPQLLENAQLALLVVRGISQATDDDDIPACVIHGLCISPLFPDQYREYMGSLPDGRNYLAAAPRDPARNPNGIDEAGGSTKSRVKYRANKSRTVERMSLCTSGYHRRRGKPPSRGRLKRPFGLPGCLNPITTLQASVFLAASKERRSDDLSCKRTDGERRHVPRMRRRRRMEKDTLEAMGGAVAVAVVVVDTAVDAAVMVAVDTALERAADTAADTAVMVAVDTALARAVDTAVDTAADTAVDTAVMVAVDTALARAVDTAVMGAVDTVADRAVDRIVERAVGRMVERLVERAVGRTAIELVSAAV</sequence>
<evidence type="ECO:0000313" key="2">
    <source>
        <dbReference type="EMBL" id="TKX25091.1"/>
    </source>
</evidence>
<reference evidence="2 3" key="1">
    <citation type="submission" date="2018-02" db="EMBL/GenBank/DDBJ databases">
        <title>Draft genome sequences of Elsinoe sp., causing black scab on jojoba.</title>
        <authorList>
            <person name="Stodart B."/>
            <person name="Jeffress S."/>
            <person name="Ash G."/>
            <person name="Arun Chinnappa K."/>
        </authorList>
    </citation>
    <scope>NUCLEOTIDE SEQUENCE [LARGE SCALE GENOMIC DNA]</scope>
    <source>
        <strain evidence="2 3">Hillstone_2</strain>
    </source>
</reference>
<gene>
    <name evidence="2" type="ORF">C1H76_2677</name>
</gene>
<proteinExistence type="predicted"/>